<evidence type="ECO:0000313" key="3">
    <source>
        <dbReference type="Proteomes" id="UP000008710"/>
    </source>
</evidence>
<gene>
    <name evidence="2" type="ordered locus">RHA1_ro03219</name>
</gene>
<dbReference type="KEGG" id="rha:RHA1_ro03219"/>
<dbReference type="AlphaFoldDB" id="Q0SBR4"/>
<dbReference type="EMBL" id="CP000431">
    <property type="protein sequence ID" value="ABG95022.1"/>
    <property type="molecule type" value="Genomic_DNA"/>
</dbReference>
<dbReference type="Proteomes" id="UP000008710">
    <property type="component" value="Chromosome"/>
</dbReference>
<proteinExistence type="predicted"/>
<feature type="region of interest" description="Disordered" evidence="1">
    <location>
        <begin position="34"/>
        <end position="67"/>
    </location>
</feature>
<accession>Q0SBR4</accession>
<feature type="compositionally biased region" description="Basic and acidic residues" evidence="1">
    <location>
        <begin position="38"/>
        <end position="50"/>
    </location>
</feature>
<organism evidence="2 3">
    <name type="scientific">Rhodococcus jostii (strain RHA1)</name>
    <dbReference type="NCBI Taxonomy" id="101510"/>
    <lineage>
        <taxon>Bacteria</taxon>
        <taxon>Bacillati</taxon>
        <taxon>Actinomycetota</taxon>
        <taxon>Actinomycetes</taxon>
        <taxon>Mycobacteriales</taxon>
        <taxon>Nocardiaceae</taxon>
        <taxon>Rhodococcus</taxon>
    </lineage>
</organism>
<protein>
    <submittedName>
        <fullName evidence="2">Uncharacterized protein</fullName>
    </submittedName>
</protein>
<evidence type="ECO:0000256" key="1">
    <source>
        <dbReference type="SAM" id="MobiDB-lite"/>
    </source>
</evidence>
<feature type="compositionally biased region" description="Gly residues" evidence="1">
    <location>
        <begin position="51"/>
        <end position="62"/>
    </location>
</feature>
<name>Q0SBR4_RHOJR</name>
<reference evidence="3" key="1">
    <citation type="journal article" date="2006" name="Proc. Natl. Acad. Sci. U.S.A.">
        <title>The complete genome of Rhodococcus sp. RHA1 provides insights into a catabolic powerhouse.</title>
        <authorList>
            <person name="McLeod M.P."/>
            <person name="Warren R.L."/>
            <person name="Hsiao W.W.L."/>
            <person name="Araki N."/>
            <person name="Myhre M."/>
            <person name="Fernandes C."/>
            <person name="Miyazawa D."/>
            <person name="Wong W."/>
            <person name="Lillquist A.L."/>
            <person name="Wang D."/>
            <person name="Dosanjh M."/>
            <person name="Hara H."/>
            <person name="Petrescu A."/>
            <person name="Morin R.D."/>
            <person name="Yang G."/>
            <person name="Stott J.M."/>
            <person name="Schein J.E."/>
            <person name="Shin H."/>
            <person name="Smailus D."/>
            <person name="Siddiqui A.S."/>
            <person name="Marra M.A."/>
            <person name="Jones S.J.M."/>
            <person name="Holt R."/>
            <person name="Brinkman F.S.L."/>
            <person name="Miyauchi K."/>
            <person name="Fukuda M."/>
            <person name="Davies J.E."/>
            <person name="Mohn W.W."/>
            <person name="Eltis L.D."/>
        </authorList>
    </citation>
    <scope>NUCLEOTIDE SEQUENCE [LARGE SCALE GENOMIC DNA]</scope>
    <source>
        <strain evidence="3">RHA1</strain>
    </source>
</reference>
<evidence type="ECO:0000313" key="2">
    <source>
        <dbReference type="EMBL" id="ABG95022.1"/>
    </source>
</evidence>
<dbReference type="HOGENOM" id="CLU_1936463_0_0_11"/>
<sequence length="130" mass="13305">MRAIAVVIYSAVRTFAASRVDDDVVGMPLHYAQGGPRALDRCDRPGERRGGAGSDRGSGGDGDLTSRLSFGRPLPCLLGAPSGGEVGELGSRGFSALRLLACAADEGPGISAIGDSSGCWCAGRLPRSER</sequence>